<keyword evidence="1" id="KW-0472">Membrane</keyword>
<feature type="transmembrane region" description="Helical" evidence="1">
    <location>
        <begin position="235"/>
        <end position="258"/>
    </location>
</feature>
<reference evidence="3" key="1">
    <citation type="submission" date="2016-10" db="EMBL/GenBank/DDBJ databases">
        <authorList>
            <person name="Varghese N."/>
            <person name="Submissions S."/>
        </authorList>
    </citation>
    <scope>NUCLEOTIDE SEQUENCE [LARGE SCALE GENOMIC DNA]</scope>
    <source>
        <strain evidence="3">NLAE-zl-G277</strain>
    </source>
</reference>
<evidence type="ECO:0000313" key="3">
    <source>
        <dbReference type="Proteomes" id="UP000198508"/>
    </source>
</evidence>
<proteinExistence type="predicted"/>
<sequence>MNNQKALRQLRLLLIEAALFFCCLIIVPRLNFEGILYRAAGPVDLEEVLAKQEGQSGSAVCYAGYPGLKPTPGIGSEADLQKHFIAVLEVDASQLEATGIYKQTGHRPGPATQRGYYGSRSSTLGITAPAVIRSSVKKFWLKPYADYAQYYLLTFEDGSRTWALIDDAITKIPRKGPVTLPIGYYWDEGASRFLTDQERERYQITDSVYMGNCIDLYSGWMDGDEMADFSKRFSFLQSVALVVLGLVLFVNLIIFMLPDRKKRGRKKR</sequence>
<accession>A0A1I0B1Z4</accession>
<dbReference type="AlphaFoldDB" id="A0A1I0B1Z4"/>
<feature type="transmembrane region" description="Helical" evidence="1">
    <location>
        <begin position="12"/>
        <end position="30"/>
    </location>
</feature>
<gene>
    <name evidence="2" type="ORF">SAMN05216313_101314</name>
</gene>
<evidence type="ECO:0000256" key="1">
    <source>
        <dbReference type="SAM" id="Phobius"/>
    </source>
</evidence>
<protein>
    <submittedName>
        <fullName evidence="2">Uncharacterized protein</fullName>
    </submittedName>
</protein>
<dbReference type="GeneID" id="93280010"/>
<keyword evidence="1" id="KW-1133">Transmembrane helix</keyword>
<dbReference type="RefSeq" id="WP_092360560.1">
    <property type="nucleotide sequence ID" value="NZ_DAINWJ010000039.1"/>
</dbReference>
<evidence type="ECO:0000313" key="2">
    <source>
        <dbReference type="EMBL" id="SET00757.1"/>
    </source>
</evidence>
<dbReference type="Proteomes" id="UP000198508">
    <property type="component" value="Unassembled WGS sequence"/>
</dbReference>
<dbReference type="EMBL" id="FOIM01000001">
    <property type="protein sequence ID" value="SET00757.1"/>
    <property type="molecule type" value="Genomic_DNA"/>
</dbReference>
<keyword evidence="1" id="KW-0812">Transmembrane</keyword>
<name>A0A1I0B1Z4_9FIRM</name>
<organism evidence="2 3">
    <name type="scientific">Enterocloster lavalensis</name>
    <dbReference type="NCBI Taxonomy" id="460384"/>
    <lineage>
        <taxon>Bacteria</taxon>
        <taxon>Bacillati</taxon>
        <taxon>Bacillota</taxon>
        <taxon>Clostridia</taxon>
        <taxon>Lachnospirales</taxon>
        <taxon>Lachnospiraceae</taxon>
        <taxon>Enterocloster</taxon>
    </lineage>
</organism>
<keyword evidence="3" id="KW-1185">Reference proteome</keyword>